<dbReference type="AlphaFoldDB" id="A0A3P1CL31"/>
<dbReference type="EMBL" id="RQJP01000003">
    <property type="protein sequence ID" value="RRB14042.1"/>
    <property type="molecule type" value="Genomic_DNA"/>
</dbReference>
<accession>A0A3P1CL31</accession>
<comment type="caution">
    <text evidence="1">The sequence shown here is derived from an EMBL/GenBank/DDBJ whole genome shotgun (WGS) entry which is preliminary data.</text>
</comment>
<organism evidence="1 2">
    <name type="scientific">Larkinella knui</name>
    <dbReference type="NCBI Taxonomy" id="2025310"/>
    <lineage>
        <taxon>Bacteria</taxon>
        <taxon>Pseudomonadati</taxon>
        <taxon>Bacteroidota</taxon>
        <taxon>Cytophagia</taxon>
        <taxon>Cytophagales</taxon>
        <taxon>Spirosomataceae</taxon>
        <taxon>Larkinella</taxon>
    </lineage>
</organism>
<dbReference type="RefSeq" id="WP_124907938.1">
    <property type="nucleotide sequence ID" value="NZ_RQJP01000003.1"/>
</dbReference>
<dbReference type="OrthoDB" id="1370168at2"/>
<proteinExistence type="predicted"/>
<evidence type="ECO:0000313" key="2">
    <source>
        <dbReference type="Proteomes" id="UP000274271"/>
    </source>
</evidence>
<protein>
    <submittedName>
        <fullName evidence="1">Uncharacterized protein</fullName>
    </submittedName>
</protein>
<sequence length="161" mass="18614">MLKTTLTSVLCFFVLNFNSFGQSKARTFQEAEKMGKSYQHLDKLYKSAVHSNTALAVFKTGADQQKCYGAYTVLLQDPGRFLNQNNFQWERPTRCFNRIYISADGKIDYFVYHFLPNKEDPNYQVSEIKRQEFAKLLARFAQDYQFSVSANEPFAPCSPVV</sequence>
<name>A0A3P1CL31_9BACT</name>
<evidence type="ECO:0000313" key="1">
    <source>
        <dbReference type="EMBL" id="RRB14042.1"/>
    </source>
</evidence>
<reference evidence="1 2" key="1">
    <citation type="submission" date="2018-11" db="EMBL/GenBank/DDBJ databases">
        <authorList>
            <person name="Zhou Z."/>
            <person name="Wang G."/>
        </authorList>
    </citation>
    <scope>NUCLEOTIDE SEQUENCE [LARGE SCALE GENOMIC DNA]</scope>
    <source>
        <strain evidence="1 2">KCTC42998</strain>
    </source>
</reference>
<gene>
    <name evidence="1" type="ORF">EHT87_17520</name>
</gene>
<dbReference type="Proteomes" id="UP000274271">
    <property type="component" value="Unassembled WGS sequence"/>
</dbReference>
<keyword evidence="2" id="KW-1185">Reference proteome</keyword>